<evidence type="ECO:0000256" key="3">
    <source>
        <dbReference type="ARBA" id="ARBA00007725"/>
    </source>
</evidence>
<dbReference type="EMBL" id="CP003315">
    <property type="protein sequence ID" value="AFA41139.1"/>
    <property type="molecule type" value="Genomic_DNA"/>
</dbReference>
<dbReference type="KEGG" id="wgl:WIGMOR_0301"/>
<dbReference type="HOGENOM" id="CLU_028799_0_2_6"/>
<evidence type="ECO:0000256" key="9">
    <source>
        <dbReference type="ARBA" id="ARBA00022989"/>
    </source>
</evidence>
<evidence type="ECO:0000256" key="5">
    <source>
        <dbReference type="ARBA" id="ARBA00022448"/>
    </source>
</evidence>
<feature type="transmembrane region" description="Helical" evidence="12">
    <location>
        <begin position="48"/>
        <end position="76"/>
    </location>
</feature>
<evidence type="ECO:0000313" key="14">
    <source>
        <dbReference type="Proteomes" id="UP000009061"/>
    </source>
</evidence>
<dbReference type="NCBIfam" id="TIGR04407">
    <property type="entry name" value="LptF_YjgP"/>
    <property type="match status" value="1"/>
</dbReference>
<evidence type="ECO:0000256" key="4">
    <source>
        <dbReference type="ARBA" id="ARBA00014213"/>
    </source>
</evidence>
<protein>
    <recommendedName>
        <fullName evidence="4">Lipopolysaccharide export system permease protein LptF</fullName>
    </recommendedName>
</protein>
<dbReference type="InterPro" id="IPR005495">
    <property type="entry name" value="LptG/LptF_permease"/>
</dbReference>
<dbReference type="RefSeq" id="WP_014354078.1">
    <property type="nucleotide sequence ID" value="NC_016893.1"/>
</dbReference>
<keyword evidence="10 12" id="KW-0472">Membrane</keyword>
<dbReference type="GO" id="GO:0055085">
    <property type="term" value="P:transmembrane transport"/>
    <property type="evidence" value="ECO:0007669"/>
    <property type="project" value="InterPro"/>
</dbReference>
<name>H6Q5U3_WIGGL</name>
<feature type="transmembrane region" description="Helical" evidence="12">
    <location>
        <begin position="268"/>
        <end position="291"/>
    </location>
</feature>
<proteinExistence type="inferred from homology"/>
<comment type="similarity">
    <text evidence="3">Belongs to the LptF/LptG family.</text>
</comment>
<evidence type="ECO:0000256" key="12">
    <source>
        <dbReference type="SAM" id="Phobius"/>
    </source>
</evidence>
<dbReference type="PANTHER" id="PTHR33529">
    <property type="entry name" value="SLR0882 PROTEIN-RELATED"/>
    <property type="match status" value="1"/>
</dbReference>
<keyword evidence="14" id="KW-1185">Reference proteome</keyword>
<dbReference type="eggNOG" id="COG0795">
    <property type="taxonomic scope" value="Bacteria"/>
</dbReference>
<dbReference type="AlphaFoldDB" id="H6Q5U3"/>
<evidence type="ECO:0000256" key="2">
    <source>
        <dbReference type="ARBA" id="ARBA00004429"/>
    </source>
</evidence>
<evidence type="ECO:0000256" key="11">
    <source>
        <dbReference type="ARBA" id="ARBA00026081"/>
    </source>
</evidence>
<evidence type="ECO:0000256" key="1">
    <source>
        <dbReference type="ARBA" id="ARBA00002265"/>
    </source>
</evidence>
<keyword evidence="8 12" id="KW-0812">Transmembrane</keyword>
<dbReference type="Proteomes" id="UP000009061">
    <property type="component" value="Chromosome"/>
</dbReference>
<dbReference type="Pfam" id="PF03739">
    <property type="entry name" value="LptF_LptG"/>
    <property type="match status" value="1"/>
</dbReference>
<organism evidence="13 14">
    <name type="scientific">Wigglesworthia glossinidia endosymbiont of Glossina morsitans morsitans</name>
    <name type="common">Yale colony</name>
    <dbReference type="NCBI Taxonomy" id="1142511"/>
    <lineage>
        <taxon>Bacteria</taxon>
        <taxon>Pseudomonadati</taxon>
        <taxon>Pseudomonadota</taxon>
        <taxon>Gammaproteobacteria</taxon>
        <taxon>Enterobacterales</taxon>
        <taxon>Erwiniaceae</taxon>
        <taxon>Wigglesworthia</taxon>
    </lineage>
</organism>
<evidence type="ECO:0000256" key="8">
    <source>
        <dbReference type="ARBA" id="ARBA00022692"/>
    </source>
</evidence>
<accession>H6Q5U3</accession>
<comment type="subunit">
    <text evidence="11">Component of the lipopolysaccharide transport and assembly complex. The LptBFG transporter is composed of two ATP-binding proteins (LptB) and two transmembrane proteins (LptF and LptG).</text>
</comment>
<keyword evidence="5" id="KW-0813">Transport</keyword>
<feature type="transmembrane region" description="Helical" evidence="12">
    <location>
        <begin position="298"/>
        <end position="322"/>
    </location>
</feature>
<keyword evidence="9 12" id="KW-1133">Transmembrane helix</keyword>
<sequence>MIILKYLTKKILKFQILILLILFFVFLSQKLVRVLSVSIEYSIPKKLIFSLLFFSIPEILKLVLPLSLFLGIFFALQSLQENNEIVAIQTCGIGYIIFFKITLFFNFLVMSFSWINAMWISPLAFNYKNKILTNNRFNSNLLAFSPGQFNIMQNNNFIFFFQKIENENLNNILIVKFWNQKEAFCPIILTAKSGKIYKKKTNIKYYITLNNGQYFYANLQSNDFWITSFKKYYLEITKNIPNMHIENPENLLLQNLWKLDNLESKIELHWRFTIVFVVFIMSILANILGIYTTQKNKFFNLFIGLLFYLTFFFIQTFIYTNYQLLQKYSVLCMWIINVFYIFFIFVFAQYKKNFFYK</sequence>
<feature type="transmembrane region" description="Helical" evidence="12">
    <location>
        <begin position="12"/>
        <end position="28"/>
    </location>
</feature>
<gene>
    <name evidence="13" type="ORF">WIGMOR_0301</name>
</gene>
<dbReference type="GO" id="GO:0043190">
    <property type="term" value="C:ATP-binding cassette (ABC) transporter complex"/>
    <property type="evidence" value="ECO:0007669"/>
    <property type="project" value="InterPro"/>
</dbReference>
<dbReference type="InterPro" id="IPR030922">
    <property type="entry name" value="LptF"/>
</dbReference>
<keyword evidence="6" id="KW-1003">Cell membrane</keyword>
<evidence type="ECO:0000256" key="7">
    <source>
        <dbReference type="ARBA" id="ARBA00022519"/>
    </source>
</evidence>
<comment type="function">
    <text evidence="1">Part of the ABC transporter complex LptBFG involved in the translocation of lipopolysaccharide (LPS) from the inner membrane to the outer membrane.</text>
</comment>
<feature type="transmembrane region" description="Helical" evidence="12">
    <location>
        <begin position="328"/>
        <end position="348"/>
    </location>
</feature>
<dbReference type="STRING" id="1142511.WIGMOR_0301"/>
<evidence type="ECO:0000256" key="10">
    <source>
        <dbReference type="ARBA" id="ARBA00023136"/>
    </source>
</evidence>
<reference evidence="13 14" key="1">
    <citation type="journal article" date="2012" name="MBio">
        <title>Insight into the transmission biology and species-specific functional capabilities of tsetse (Diptera: glossinidae) obligate symbiont wigglesworthia.</title>
        <authorList>
            <person name="Rio R.V."/>
            <person name="Symula R.E."/>
            <person name="Wang J."/>
            <person name="Lohs C."/>
            <person name="Wu Y.N."/>
            <person name="Snyder A.K."/>
            <person name="Bjornson R.D."/>
            <person name="Oshima K."/>
            <person name="Biehl B.S."/>
            <person name="Perna N.T."/>
            <person name="Hattori M."/>
            <person name="Aksoy S."/>
        </authorList>
    </citation>
    <scope>NUCLEOTIDE SEQUENCE [LARGE SCALE GENOMIC DNA]</scope>
    <source>
        <strain evidence="13">WGM</strain>
    </source>
</reference>
<evidence type="ECO:0000313" key="13">
    <source>
        <dbReference type="EMBL" id="AFA41139.1"/>
    </source>
</evidence>
<dbReference type="PANTHER" id="PTHR33529:SF7">
    <property type="entry name" value="LIPOPOLYSACCHARIDE EXPORT SYSTEM PERMEASE PROTEIN LPTF"/>
    <property type="match status" value="1"/>
</dbReference>
<dbReference type="GO" id="GO:0015920">
    <property type="term" value="P:lipopolysaccharide transport"/>
    <property type="evidence" value="ECO:0007669"/>
    <property type="project" value="TreeGrafter"/>
</dbReference>
<keyword evidence="7" id="KW-0997">Cell inner membrane</keyword>
<evidence type="ECO:0000256" key="6">
    <source>
        <dbReference type="ARBA" id="ARBA00022475"/>
    </source>
</evidence>
<comment type="subcellular location">
    <subcellularLocation>
        <location evidence="2">Cell inner membrane</location>
        <topology evidence="2">Multi-pass membrane protein</topology>
    </subcellularLocation>
</comment>
<feature type="transmembrane region" description="Helical" evidence="12">
    <location>
        <begin position="97"/>
        <end position="120"/>
    </location>
</feature>